<dbReference type="EMBL" id="CP137757">
    <property type="protein sequence ID" value="WPF24485.1"/>
    <property type="molecule type" value="Genomic_DNA"/>
</dbReference>
<dbReference type="CDD" id="cd04181">
    <property type="entry name" value="NTP_transferase"/>
    <property type="match status" value="1"/>
</dbReference>
<dbReference type="RefSeq" id="WP_012732134.1">
    <property type="nucleotide sequence ID" value="NZ_CP137757.1"/>
</dbReference>
<dbReference type="Pfam" id="PF25087">
    <property type="entry name" value="GMPPB_C"/>
    <property type="match status" value="1"/>
</dbReference>
<protein>
    <submittedName>
        <fullName evidence="4">NDP-sugar synthase</fullName>
    </submittedName>
</protein>
<dbReference type="InterPro" id="IPR029044">
    <property type="entry name" value="Nucleotide-diphossugar_trans"/>
</dbReference>
<evidence type="ECO:0000313" key="5">
    <source>
        <dbReference type="Proteomes" id="UP001174314"/>
    </source>
</evidence>
<feature type="domain" description="Mannose-1-phosphate guanyltransferase C-terminal" evidence="3">
    <location>
        <begin position="275"/>
        <end position="372"/>
    </location>
</feature>
<dbReference type="InterPro" id="IPR056729">
    <property type="entry name" value="GMPPB_C"/>
</dbReference>
<keyword evidence="5" id="KW-1185">Reference proteome</keyword>
<dbReference type="Gene3D" id="2.160.10.10">
    <property type="entry name" value="Hexapeptide repeat proteins"/>
    <property type="match status" value="1"/>
</dbReference>
<gene>
    <name evidence="4" type="ORF">Q0N40_08060</name>
</gene>
<dbReference type="Pfam" id="PF00483">
    <property type="entry name" value="NTP_transferase"/>
    <property type="match status" value="1"/>
</dbReference>
<evidence type="ECO:0000259" key="2">
    <source>
        <dbReference type="Pfam" id="PF00483"/>
    </source>
</evidence>
<reference evidence="4 5" key="1">
    <citation type="submission" date="2023-10" db="EMBL/GenBank/DDBJ databases">
        <title>complete genome sequence of Corynebacterium pseudokroppenstedtii P15-C1.</title>
        <authorList>
            <person name="Bruggemann H."/>
            <person name="Poehlein A."/>
        </authorList>
    </citation>
    <scope>NUCLEOTIDE SEQUENCE [LARGE SCALE GENOMIC DNA]</scope>
    <source>
        <strain evidence="4 5">P15_C1</strain>
    </source>
</reference>
<comment type="similarity">
    <text evidence="1">Belongs to the transferase hexapeptide repeat family.</text>
</comment>
<dbReference type="SUPFAM" id="SSF53448">
    <property type="entry name" value="Nucleotide-diphospho-sugar transferases"/>
    <property type="match status" value="1"/>
</dbReference>
<feature type="domain" description="Nucleotidyl transferase" evidence="2">
    <location>
        <begin position="33"/>
        <end position="260"/>
    </location>
</feature>
<dbReference type="InterPro" id="IPR050486">
    <property type="entry name" value="Mannose-1P_guanyltransferase"/>
</dbReference>
<dbReference type="AlphaFoldDB" id="A0AAU0PYS0"/>
<dbReference type="Proteomes" id="UP001174314">
    <property type="component" value="Chromosome"/>
</dbReference>
<accession>A0AAU0PYS0</accession>
<evidence type="ECO:0000256" key="1">
    <source>
        <dbReference type="ARBA" id="ARBA00007274"/>
    </source>
</evidence>
<evidence type="ECO:0000313" key="4">
    <source>
        <dbReference type="EMBL" id="WPF24485.1"/>
    </source>
</evidence>
<sequence>MVVDFRGAQGWAQDSADQQQLEVGAHLAENTDAVILVGGKGTRLRPLTNSVPKPMMPTAGVPFLQHLLGRIKAAGMTHVVLGTSFKAEVFQEHFGDGSDLGLEIEYVVEEEALGTGGGIRNVLPSLRHDNALVFNGDVLGGTDLRAVLGTHATKDADVTMHLVRVPDPRAFGCVPTNEDGRVTAFLEKTMDPPTDQINAGCYVFKREIIGRIPENRVVSVEREVFPKLLDDGLRVYGHVDQAYWRDMGTPADFVRGSSDLVRGIAYSPILVGKTGEALVDSSAQIGGGALLLGGTYVGRGCEVGGGSRLDTTVLFDGVEVEAGATLERCIVAAGARIGARAVLRDAVIGEGAVVGARCELIDGVRVWPGVNIPDSGIRFSTDV</sequence>
<dbReference type="InterPro" id="IPR005835">
    <property type="entry name" value="NTP_transferase_dom"/>
</dbReference>
<evidence type="ECO:0000259" key="3">
    <source>
        <dbReference type="Pfam" id="PF25087"/>
    </source>
</evidence>
<dbReference type="Gene3D" id="3.90.550.10">
    <property type="entry name" value="Spore Coat Polysaccharide Biosynthesis Protein SpsA, Chain A"/>
    <property type="match status" value="1"/>
</dbReference>
<organism evidence="4 5">
    <name type="scientific">Corynebacterium pseudokroppenstedtii</name>
    <dbReference type="NCBI Taxonomy" id="2804917"/>
    <lineage>
        <taxon>Bacteria</taxon>
        <taxon>Bacillati</taxon>
        <taxon>Actinomycetota</taxon>
        <taxon>Actinomycetes</taxon>
        <taxon>Mycobacteriales</taxon>
        <taxon>Corynebacteriaceae</taxon>
        <taxon>Corynebacterium</taxon>
    </lineage>
</organism>
<dbReference type="PANTHER" id="PTHR22572">
    <property type="entry name" value="SUGAR-1-PHOSPHATE GUANYL TRANSFERASE"/>
    <property type="match status" value="1"/>
</dbReference>
<proteinExistence type="inferred from homology"/>
<dbReference type="KEGG" id="cpsk:Q0N40_08060"/>
<name>A0AAU0PYS0_9CORY</name>